<keyword evidence="2" id="KW-0479">Metal-binding</keyword>
<dbReference type="Proteomes" id="UP001219525">
    <property type="component" value="Unassembled WGS sequence"/>
</dbReference>
<dbReference type="PANTHER" id="PTHR10209">
    <property type="entry name" value="OXIDOREDUCTASE, 2OG-FE II OXYGENASE FAMILY PROTEIN"/>
    <property type="match status" value="1"/>
</dbReference>
<organism evidence="7 8">
    <name type="scientific">Mycena pura</name>
    <dbReference type="NCBI Taxonomy" id="153505"/>
    <lineage>
        <taxon>Eukaryota</taxon>
        <taxon>Fungi</taxon>
        <taxon>Dikarya</taxon>
        <taxon>Basidiomycota</taxon>
        <taxon>Agaricomycotina</taxon>
        <taxon>Agaricomycetes</taxon>
        <taxon>Agaricomycetidae</taxon>
        <taxon>Agaricales</taxon>
        <taxon>Marasmiineae</taxon>
        <taxon>Mycenaceae</taxon>
        <taxon>Mycena</taxon>
    </lineage>
</organism>
<dbReference type="Pfam" id="PF03171">
    <property type="entry name" value="2OG-FeII_Oxy"/>
    <property type="match status" value="1"/>
</dbReference>
<feature type="domain" description="Non-haem dioxygenase N-terminal" evidence="6">
    <location>
        <begin position="29"/>
        <end position="131"/>
    </location>
</feature>
<dbReference type="SUPFAM" id="SSF51197">
    <property type="entry name" value="Clavaminate synthase-like"/>
    <property type="match status" value="1"/>
</dbReference>
<comment type="caution">
    <text evidence="7">The sequence shown here is derived from an EMBL/GenBank/DDBJ whole genome shotgun (WGS) entry which is preliminary data.</text>
</comment>
<evidence type="ECO:0000256" key="1">
    <source>
        <dbReference type="ARBA" id="ARBA00008056"/>
    </source>
</evidence>
<dbReference type="InterPro" id="IPR026992">
    <property type="entry name" value="DIOX_N"/>
</dbReference>
<dbReference type="AlphaFoldDB" id="A0AAD6V9E5"/>
<sequence length="364" mass="41041">VVTRHHLSTQFPMAHPPPTEENLAYADLSVIDLAKAGDAGGRAELAAQVCAAMQTHGFFYVINHGYTPEQTARMFDIAGIPFSCVTPEDKHIYTAKMKEVGSFQGYKPRQYFHIDNGVHDQLEMYSSLCLIQFSHTLRQHPEAVRPFLPEIEGFARHSHFNVLHPILRLLAIGLGLPEEELVNLHGFSSVGETYARFMKYYPRSQEDEARTKNVWLKGHVDIGTITVLYSQPVAALQILGRDGKWLWVKHVENALVCIRFLHLNLNTLSCFRVVQPPVDQQHLTRLGLFYFAMTDDAVKLAPLTHSPVLQRVGIERRCADEDAPTMEVWRRARTGAYGKSELEAKEGGAVEEEVITGVLVTHYN</sequence>
<keyword evidence="8" id="KW-1185">Reference proteome</keyword>
<dbReference type="Gene3D" id="2.60.120.330">
    <property type="entry name" value="B-lactam Antibiotic, Isopenicillin N Synthase, Chain"/>
    <property type="match status" value="1"/>
</dbReference>
<reference evidence="7" key="1">
    <citation type="submission" date="2023-03" db="EMBL/GenBank/DDBJ databases">
        <title>Massive genome expansion in bonnet fungi (Mycena s.s.) driven by repeated elements and novel gene families across ecological guilds.</title>
        <authorList>
            <consortium name="Lawrence Berkeley National Laboratory"/>
            <person name="Harder C.B."/>
            <person name="Miyauchi S."/>
            <person name="Viragh M."/>
            <person name="Kuo A."/>
            <person name="Thoen E."/>
            <person name="Andreopoulos B."/>
            <person name="Lu D."/>
            <person name="Skrede I."/>
            <person name="Drula E."/>
            <person name="Henrissat B."/>
            <person name="Morin E."/>
            <person name="Kohler A."/>
            <person name="Barry K."/>
            <person name="LaButti K."/>
            <person name="Morin E."/>
            <person name="Salamov A."/>
            <person name="Lipzen A."/>
            <person name="Mereny Z."/>
            <person name="Hegedus B."/>
            <person name="Baldrian P."/>
            <person name="Stursova M."/>
            <person name="Weitz H."/>
            <person name="Taylor A."/>
            <person name="Grigoriev I.V."/>
            <person name="Nagy L.G."/>
            <person name="Martin F."/>
            <person name="Kauserud H."/>
        </authorList>
    </citation>
    <scope>NUCLEOTIDE SEQUENCE</scope>
    <source>
        <strain evidence="7">9144</strain>
    </source>
</reference>
<dbReference type="GO" id="GO:0016491">
    <property type="term" value="F:oxidoreductase activity"/>
    <property type="evidence" value="ECO:0007669"/>
    <property type="project" value="UniProtKB-KW"/>
</dbReference>
<feature type="domain" description="Isopenicillin N synthase-like Fe(2+) 2OG dioxygenase" evidence="5">
    <location>
        <begin position="197"/>
        <end position="257"/>
    </location>
</feature>
<dbReference type="GO" id="GO:0046872">
    <property type="term" value="F:metal ion binding"/>
    <property type="evidence" value="ECO:0007669"/>
    <property type="project" value="UniProtKB-KW"/>
</dbReference>
<dbReference type="Pfam" id="PF14226">
    <property type="entry name" value="DIOX_N"/>
    <property type="match status" value="1"/>
</dbReference>
<evidence type="ECO:0000313" key="7">
    <source>
        <dbReference type="EMBL" id="KAJ7206484.1"/>
    </source>
</evidence>
<evidence type="ECO:0000256" key="3">
    <source>
        <dbReference type="ARBA" id="ARBA00023002"/>
    </source>
</evidence>
<evidence type="ECO:0000313" key="8">
    <source>
        <dbReference type="Proteomes" id="UP001219525"/>
    </source>
</evidence>
<dbReference type="InterPro" id="IPR044861">
    <property type="entry name" value="IPNS-like_FE2OG_OXY"/>
</dbReference>
<dbReference type="PANTHER" id="PTHR10209:SF867">
    <property type="entry name" value="2-OXOGLUTARATE (2OG) AND FE(II)-DEPENDENT OXYGENASE SUPERFAMILY PROTEIN"/>
    <property type="match status" value="1"/>
</dbReference>
<dbReference type="PRINTS" id="PR00682">
    <property type="entry name" value="IPNSYNTHASE"/>
</dbReference>
<evidence type="ECO:0000256" key="2">
    <source>
        <dbReference type="ARBA" id="ARBA00022723"/>
    </source>
</evidence>
<gene>
    <name evidence="7" type="ORF">GGX14DRAFT_457056</name>
</gene>
<keyword evidence="4" id="KW-0408">Iron</keyword>
<protein>
    <submittedName>
        <fullName evidence="7">Clavaminate synthase-like protein</fullName>
    </submittedName>
</protein>
<dbReference type="EMBL" id="JARJCW010000039">
    <property type="protein sequence ID" value="KAJ7206484.1"/>
    <property type="molecule type" value="Genomic_DNA"/>
</dbReference>
<feature type="non-terminal residue" evidence="7">
    <location>
        <position position="364"/>
    </location>
</feature>
<name>A0AAD6V9E5_9AGAR</name>
<dbReference type="InterPro" id="IPR027443">
    <property type="entry name" value="IPNS-like_sf"/>
</dbReference>
<accession>A0AAD6V9E5</accession>
<evidence type="ECO:0000256" key="4">
    <source>
        <dbReference type="ARBA" id="ARBA00023004"/>
    </source>
</evidence>
<proteinExistence type="inferred from homology"/>
<keyword evidence="3" id="KW-0560">Oxidoreductase</keyword>
<comment type="similarity">
    <text evidence="1">Belongs to the iron/ascorbate-dependent oxidoreductase family.</text>
</comment>
<evidence type="ECO:0000259" key="5">
    <source>
        <dbReference type="Pfam" id="PF03171"/>
    </source>
</evidence>
<evidence type="ECO:0000259" key="6">
    <source>
        <dbReference type="Pfam" id="PF14226"/>
    </source>
</evidence>